<dbReference type="PANTHER" id="PTHR43767:SF7">
    <property type="entry name" value="MEDIUM_LONG-CHAIN-FATTY-ACID--COA LIGASE FADD8"/>
    <property type="match status" value="1"/>
</dbReference>
<feature type="domain" description="AMP-dependent synthetase/ligase" evidence="1">
    <location>
        <begin position="11"/>
        <end position="362"/>
    </location>
</feature>
<evidence type="ECO:0000259" key="1">
    <source>
        <dbReference type="Pfam" id="PF00501"/>
    </source>
</evidence>
<dbReference type="EMBL" id="CP054929">
    <property type="protein sequence ID" value="QKW53631.1"/>
    <property type="molecule type" value="Genomic_DNA"/>
</dbReference>
<dbReference type="InterPro" id="IPR000873">
    <property type="entry name" value="AMP-dep_synth/lig_dom"/>
</dbReference>
<evidence type="ECO:0000259" key="2">
    <source>
        <dbReference type="Pfam" id="PF13193"/>
    </source>
</evidence>
<dbReference type="Gene3D" id="3.40.50.12780">
    <property type="entry name" value="N-terminal domain of ligase-like"/>
    <property type="match status" value="1"/>
</dbReference>
<dbReference type="SUPFAM" id="SSF56801">
    <property type="entry name" value="Acetyl-CoA synthetase-like"/>
    <property type="match status" value="1"/>
</dbReference>
<dbReference type="GO" id="GO:0016877">
    <property type="term" value="F:ligase activity, forming carbon-sulfur bonds"/>
    <property type="evidence" value="ECO:0007669"/>
    <property type="project" value="UniProtKB-ARBA"/>
</dbReference>
<organism evidence="3 4">
    <name type="scientific">Streptomyces buecherae</name>
    <dbReference type="NCBI Taxonomy" id="2763006"/>
    <lineage>
        <taxon>Bacteria</taxon>
        <taxon>Bacillati</taxon>
        <taxon>Actinomycetota</taxon>
        <taxon>Actinomycetes</taxon>
        <taxon>Kitasatosporales</taxon>
        <taxon>Streptomycetaceae</taxon>
        <taxon>Streptomyces</taxon>
    </lineage>
</organism>
<proteinExistence type="predicted"/>
<dbReference type="PANTHER" id="PTHR43767">
    <property type="entry name" value="LONG-CHAIN-FATTY-ACID--COA LIGASE"/>
    <property type="match status" value="1"/>
</dbReference>
<dbReference type="RefSeq" id="WP_176165336.1">
    <property type="nucleotide sequence ID" value="NZ_CP054929.1"/>
</dbReference>
<dbReference type="Proteomes" id="UP000509303">
    <property type="component" value="Chromosome"/>
</dbReference>
<gene>
    <name evidence="3" type="ORF">HUT08_33375</name>
</gene>
<dbReference type="AlphaFoldDB" id="A0A7H8NGN8"/>
<dbReference type="InterPro" id="IPR050237">
    <property type="entry name" value="ATP-dep_AMP-bd_enzyme"/>
</dbReference>
<keyword evidence="4" id="KW-1185">Reference proteome</keyword>
<dbReference type="InterPro" id="IPR042099">
    <property type="entry name" value="ANL_N_sf"/>
</dbReference>
<accession>A0A7H8NGN8</accession>
<protein>
    <submittedName>
        <fullName evidence="3">AMP-binding protein</fullName>
    </submittedName>
</protein>
<dbReference type="InterPro" id="IPR045851">
    <property type="entry name" value="AMP-bd_C_sf"/>
</dbReference>
<feature type="domain" description="AMP-binding enzyme C-terminal" evidence="2">
    <location>
        <begin position="420"/>
        <end position="496"/>
    </location>
</feature>
<dbReference type="Gene3D" id="3.30.300.30">
    <property type="match status" value="1"/>
</dbReference>
<evidence type="ECO:0000313" key="3">
    <source>
        <dbReference type="EMBL" id="QKW53631.1"/>
    </source>
</evidence>
<reference evidence="3 4" key="1">
    <citation type="submission" date="2020-06" db="EMBL/GenBank/DDBJ databases">
        <title>Genome mining for natural products.</title>
        <authorList>
            <person name="Zhang B."/>
            <person name="Shi J."/>
            <person name="Ge H."/>
        </authorList>
    </citation>
    <scope>NUCLEOTIDE SEQUENCE [LARGE SCALE GENOMIC DNA]</scope>
    <source>
        <strain evidence="3 4">NA00687</strain>
    </source>
</reference>
<dbReference type="Pfam" id="PF13193">
    <property type="entry name" value="AMP-binding_C"/>
    <property type="match status" value="1"/>
</dbReference>
<dbReference type="Pfam" id="PF00501">
    <property type="entry name" value="AMP-binding"/>
    <property type="match status" value="1"/>
</dbReference>
<name>A0A7H8NGN8_9ACTN</name>
<dbReference type="InterPro" id="IPR025110">
    <property type="entry name" value="AMP-bd_C"/>
</dbReference>
<evidence type="ECO:0000313" key="4">
    <source>
        <dbReference type="Proteomes" id="UP000509303"/>
    </source>
</evidence>
<sequence length="514" mass="55623">MTRNYAYRMLDDAVRLWPQREALVHDGQRWSYARLERTVRSWAGTLRTLIRPGGDVALLCGNQPELVAVQLAAHLLGCRFVAISPAVSPEATDRILRDIAPQVLVLDATLFPDRAAELREAARPRHLLSLGPAPFGQDLLAAPPPPHGDREQAAPGELVRTVFLTSGTTGQPKAVQHGHELYRSLRALIGERGLVTPGERRLVCTPPAYISGHFVLPTLMSGGTLVLHNGFDAAAVQALAAERINVLLVNTVILDRFLAEPGFTGAQLPHLRRIQYGAARCSPRRLGEAIERFGPVLQQVYGLTEAGVVSLLQPEDHDPARPRLLASVGFPVPGVRVDIHQDDGQPVATGQRGEVCVQSPVVRESRLGIGSGSRPLDGPGGWLRTGDLGYLDDDGRLHIIERIKDLILEARTGLRVWLGEVEEALHSHPSVHSAAVVGVPAVGSGEWVRAVVIPVAGADPDTEELRAHVRQVLRYEPAVPDRIRVIDSLPLTATGKVDKQALRRALSTQGGEEG</sequence>